<keyword evidence="7 9" id="KW-0368">Histidine biosynthesis</keyword>
<sequence>MNKTALPIGMHDKLFKRARASYEIERTISDLLISYGFNRIETPTIEHFEVFSDHVATDQYNFFGANGALLTLRPDVTSQIGRVIASTQVQPPIKFSYSGKVFRRHEDLRGLDNESTQAGIELVGYEADLAVREAVETATAALSATGVTDYTFEFSHAEILNHLFDYFDLNPPETVVLKDLIANKNITGLYRFTEDHSSRFDAFIRELPYLFGRGDVVLEKARQLTDDAVLLAVFDELELILTQESHLVGLALDLGQVASMPYYNGLMFRVFDAHVPHAFLSGGRYDHLFERFGAMELTAVGWAIDIDAVYQSIHDKLTFEKGD</sequence>
<organism evidence="11 12">
    <name type="scientific">Streptococcus sciuri</name>
    <dbReference type="NCBI Taxonomy" id="2973939"/>
    <lineage>
        <taxon>Bacteria</taxon>
        <taxon>Bacillati</taxon>
        <taxon>Bacillota</taxon>
        <taxon>Bacilli</taxon>
        <taxon>Lactobacillales</taxon>
        <taxon>Streptococcaceae</taxon>
        <taxon>Streptococcus</taxon>
    </lineage>
</organism>
<evidence type="ECO:0000256" key="3">
    <source>
        <dbReference type="ARBA" id="ARBA00005539"/>
    </source>
</evidence>
<feature type="domain" description="Class II Histidinyl-tRNA synthetase (HisRS)-like catalytic core" evidence="10">
    <location>
        <begin position="9"/>
        <end position="309"/>
    </location>
</feature>
<dbReference type="Gene3D" id="3.30.930.10">
    <property type="entry name" value="Bira Bifunctional Protein, Domain 2"/>
    <property type="match status" value="1"/>
</dbReference>
<dbReference type="InterPro" id="IPR004516">
    <property type="entry name" value="HisRS/HisZ"/>
</dbReference>
<keyword evidence="11" id="KW-0328">Glycosyltransferase</keyword>
<protein>
    <recommendedName>
        <fullName evidence="4 9">ATP phosphoribosyltransferase regulatory subunit</fullName>
    </recommendedName>
</protein>
<dbReference type="PANTHER" id="PTHR43707">
    <property type="entry name" value="HISTIDYL-TRNA SYNTHETASE"/>
    <property type="match status" value="1"/>
</dbReference>
<evidence type="ECO:0000256" key="6">
    <source>
        <dbReference type="ARBA" id="ARBA00022605"/>
    </source>
</evidence>
<dbReference type="Proteomes" id="UP001206548">
    <property type="component" value="Unassembled WGS sequence"/>
</dbReference>
<dbReference type="GO" id="GO:0016757">
    <property type="term" value="F:glycosyltransferase activity"/>
    <property type="evidence" value="ECO:0007669"/>
    <property type="project" value="UniProtKB-KW"/>
</dbReference>
<dbReference type="HAMAP" id="MF_00125">
    <property type="entry name" value="HisZ"/>
    <property type="match status" value="1"/>
</dbReference>
<gene>
    <name evidence="9" type="primary">hisZ</name>
    <name evidence="11" type="ORF">NXS10_04015</name>
</gene>
<proteinExistence type="inferred from homology"/>
<evidence type="ECO:0000256" key="8">
    <source>
        <dbReference type="ARBA" id="ARBA00025246"/>
    </source>
</evidence>
<comment type="function">
    <text evidence="8 9">Required for the first step of histidine biosynthesis. May allow the feedback regulation of ATP phosphoribosyltransferase activity by histidine.</text>
</comment>
<comment type="subunit">
    <text evidence="9">Heteromultimer composed of HisG and HisZ subunits.</text>
</comment>
<comment type="miscellaneous">
    <text evidence="9">This function is generally fulfilled by the C-terminal part of HisG, which is missing in some bacteria such as this one.</text>
</comment>
<dbReference type="PIRSF" id="PIRSF001549">
    <property type="entry name" value="His-tRNA_synth"/>
    <property type="match status" value="1"/>
</dbReference>
<dbReference type="InterPro" id="IPR041715">
    <property type="entry name" value="HisRS-like_core"/>
</dbReference>
<accession>A0ABT2F8G5</accession>
<evidence type="ECO:0000256" key="4">
    <source>
        <dbReference type="ARBA" id="ARBA00020397"/>
    </source>
</evidence>
<dbReference type="PANTHER" id="PTHR43707:SF6">
    <property type="entry name" value="ATP PHOSPHORIBOSYLTRANSFERASE REGULATORY SUBUNIT"/>
    <property type="match status" value="1"/>
</dbReference>
<keyword evidence="12" id="KW-1185">Reference proteome</keyword>
<evidence type="ECO:0000256" key="2">
    <source>
        <dbReference type="ARBA" id="ARBA00004667"/>
    </source>
</evidence>
<comment type="similarity">
    <text evidence="3 9">Belongs to the class-II aminoacyl-tRNA synthetase family. HisZ subfamily.</text>
</comment>
<evidence type="ECO:0000256" key="9">
    <source>
        <dbReference type="HAMAP-Rule" id="MF_00125"/>
    </source>
</evidence>
<evidence type="ECO:0000256" key="7">
    <source>
        <dbReference type="ARBA" id="ARBA00023102"/>
    </source>
</evidence>
<dbReference type="CDD" id="cd00773">
    <property type="entry name" value="HisRS-like_core"/>
    <property type="match status" value="1"/>
</dbReference>
<keyword evidence="5 9" id="KW-0963">Cytoplasm</keyword>
<keyword evidence="11" id="KW-0808">Transferase</keyword>
<evidence type="ECO:0000313" key="11">
    <source>
        <dbReference type="EMBL" id="MCS4488130.1"/>
    </source>
</evidence>
<dbReference type="Pfam" id="PF13393">
    <property type="entry name" value="tRNA-synt_His"/>
    <property type="match status" value="1"/>
</dbReference>
<comment type="caution">
    <text evidence="11">The sequence shown here is derived from an EMBL/GenBank/DDBJ whole genome shotgun (WGS) entry which is preliminary data.</text>
</comment>
<dbReference type="SUPFAM" id="SSF55681">
    <property type="entry name" value="Class II aaRS and biotin synthetases"/>
    <property type="match status" value="1"/>
</dbReference>
<keyword evidence="6 9" id="KW-0028">Amino-acid biosynthesis</keyword>
<evidence type="ECO:0000256" key="5">
    <source>
        <dbReference type="ARBA" id="ARBA00022490"/>
    </source>
</evidence>
<evidence type="ECO:0000256" key="1">
    <source>
        <dbReference type="ARBA" id="ARBA00004496"/>
    </source>
</evidence>
<comment type="pathway">
    <text evidence="2 9">Amino-acid biosynthesis; L-histidine biosynthesis; L-histidine from 5-phospho-alpha-D-ribose 1-diphosphate: step 1/9.</text>
</comment>
<evidence type="ECO:0000259" key="10">
    <source>
        <dbReference type="Pfam" id="PF13393"/>
    </source>
</evidence>
<comment type="subcellular location">
    <subcellularLocation>
        <location evidence="1 9">Cytoplasm</location>
    </subcellularLocation>
</comment>
<reference evidence="11 12" key="1">
    <citation type="journal article" date="2023" name="Int. J. Syst. Evol. Microbiol.">
        <title>Streptococcus sciuri sp. nov., Staphylococcus marylandisciuri sp. nov. and Staphylococcus americanisciuri sp. nov., isolated from faeces of eastern grey squirrel (Sciurus carolinensis).</title>
        <authorList>
            <person name="Volokhov D.V."/>
            <person name="Zagorodnyaya T.A."/>
            <person name="Furtak V.A."/>
            <person name="Nattanmai G."/>
            <person name="Randall L."/>
            <person name="Jose S."/>
            <person name="Gao Y."/>
            <person name="Eisenberg T."/>
            <person name="Delmonte P."/>
            <person name="Blom J."/>
            <person name="Mitchell K.K."/>
        </authorList>
    </citation>
    <scope>NUCLEOTIDE SEQUENCE [LARGE SCALE GENOMIC DNA]</scope>
    <source>
        <strain evidence="11 12">SQ9-PEA</strain>
    </source>
</reference>
<dbReference type="InterPro" id="IPR004517">
    <property type="entry name" value="HisZ"/>
</dbReference>
<name>A0ABT2F8G5_9STRE</name>
<dbReference type="InterPro" id="IPR045864">
    <property type="entry name" value="aa-tRNA-synth_II/BPL/LPL"/>
</dbReference>
<dbReference type="EMBL" id="JANUXX010000003">
    <property type="protein sequence ID" value="MCS4488130.1"/>
    <property type="molecule type" value="Genomic_DNA"/>
</dbReference>
<dbReference type="RefSeq" id="WP_259137920.1">
    <property type="nucleotide sequence ID" value="NZ_JANUXX010000003.1"/>
</dbReference>
<evidence type="ECO:0000313" key="12">
    <source>
        <dbReference type="Proteomes" id="UP001206548"/>
    </source>
</evidence>